<dbReference type="Pfam" id="PF01926">
    <property type="entry name" value="MMR_HSR1"/>
    <property type="match status" value="1"/>
</dbReference>
<keyword evidence="3" id="KW-1185">Reference proteome</keyword>
<evidence type="ECO:0000313" key="3">
    <source>
        <dbReference type="Proteomes" id="UP000183567"/>
    </source>
</evidence>
<dbReference type="InterPro" id="IPR027417">
    <property type="entry name" value="P-loop_NTPase"/>
</dbReference>
<dbReference type="EMBL" id="LVVM01001796">
    <property type="protein sequence ID" value="OJA17866.1"/>
    <property type="molecule type" value="Genomic_DNA"/>
</dbReference>
<dbReference type="OrthoDB" id="8954335at2759"/>
<dbReference type="AlphaFoldDB" id="A0A1J8R7Z1"/>
<dbReference type="GO" id="GO:0005525">
    <property type="term" value="F:GTP binding"/>
    <property type="evidence" value="ECO:0007669"/>
    <property type="project" value="InterPro"/>
</dbReference>
<comment type="caution">
    <text evidence="2">The sequence shown here is derived from an EMBL/GenBank/DDBJ whole genome shotgun (WGS) entry which is preliminary data.</text>
</comment>
<sequence length="258" mass="29013">MTESCGNIVLFGETGVGKSSIIDMIADAQITQAAVRGQVSTFQYHSYVLPVHGRNFTIFDTAGIDEGDDGVPRTEAIAGLYKLIIGLNGGINLLMLCMRGPRIKNATHRNWKAFYEILCKKQVPAVLAVTGLENMENMDDWWWDNRDKFEKQGIRPDATACITAVRGRMGPDGKPLHEKHFTASRAKVMTTITDKVLRCAPELEKIEWFSNVTTSYLFGWVQWTTTQEAAEIEKIVNTCDMSEKEAKKFREELRAIKC</sequence>
<dbReference type="STRING" id="180088.A0A1J8R7Z1"/>
<name>A0A1J8R7Z1_9AGAM</name>
<accession>A0A1J8R7Z1</accession>
<reference evidence="2 3" key="1">
    <citation type="submission" date="2016-03" db="EMBL/GenBank/DDBJ databases">
        <title>Comparative genomics of the ectomycorrhizal sister species Rhizopogon vinicolor and Rhizopogon vesiculosus (Basidiomycota: Boletales) reveals a divergence of the mating type B locus.</title>
        <authorList>
            <person name="Mujic A.B."/>
            <person name="Kuo A."/>
            <person name="Tritt A."/>
            <person name="Lipzen A."/>
            <person name="Chen C."/>
            <person name="Johnson J."/>
            <person name="Sharma A."/>
            <person name="Barry K."/>
            <person name="Grigoriev I.V."/>
            <person name="Spatafora J.W."/>
        </authorList>
    </citation>
    <scope>NUCLEOTIDE SEQUENCE [LARGE SCALE GENOMIC DNA]</scope>
    <source>
        <strain evidence="2 3">AM-OR11-056</strain>
    </source>
</reference>
<gene>
    <name evidence="2" type="ORF">AZE42_05902</name>
</gene>
<proteinExistence type="predicted"/>
<protein>
    <recommendedName>
        <fullName evidence="1">G domain-containing protein</fullName>
    </recommendedName>
</protein>
<organism evidence="2 3">
    <name type="scientific">Rhizopogon vesiculosus</name>
    <dbReference type="NCBI Taxonomy" id="180088"/>
    <lineage>
        <taxon>Eukaryota</taxon>
        <taxon>Fungi</taxon>
        <taxon>Dikarya</taxon>
        <taxon>Basidiomycota</taxon>
        <taxon>Agaricomycotina</taxon>
        <taxon>Agaricomycetes</taxon>
        <taxon>Agaricomycetidae</taxon>
        <taxon>Boletales</taxon>
        <taxon>Suillineae</taxon>
        <taxon>Rhizopogonaceae</taxon>
        <taxon>Rhizopogon</taxon>
    </lineage>
</organism>
<dbReference type="Proteomes" id="UP000183567">
    <property type="component" value="Unassembled WGS sequence"/>
</dbReference>
<evidence type="ECO:0000259" key="1">
    <source>
        <dbReference type="Pfam" id="PF01926"/>
    </source>
</evidence>
<dbReference type="InterPro" id="IPR006073">
    <property type="entry name" value="GTP-bd"/>
</dbReference>
<dbReference type="Gene3D" id="3.40.50.300">
    <property type="entry name" value="P-loop containing nucleotide triphosphate hydrolases"/>
    <property type="match status" value="1"/>
</dbReference>
<dbReference type="CDD" id="cd00882">
    <property type="entry name" value="Ras_like_GTPase"/>
    <property type="match status" value="1"/>
</dbReference>
<feature type="domain" description="G" evidence="1">
    <location>
        <begin position="8"/>
        <end position="67"/>
    </location>
</feature>
<dbReference type="SUPFAM" id="SSF52540">
    <property type="entry name" value="P-loop containing nucleoside triphosphate hydrolases"/>
    <property type="match status" value="1"/>
</dbReference>
<evidence type="ECO:0000313" key="2">
    <source>
        <dbReference type="EMBL" id="OJA17866.1"/>
    </source>
</evidence>